<protein>
    <recommendedName>
        <fullName evidence="12">Beta-enolase</fullName>
        <ecNumber evidence="5">4.2.1.11</ecNumber>
    </recommendedName>
    <alternativeName>
        <fullName evidence="11">2-phospho-D-glycerate hydro-lyase</fullName>
    </alternativeName>
</protein>
<dbReference type="Pfam" id="PF00113">
    <property type="entry name" value="Enolase_C"/>
    <property type="match status" value="1"/>
</dbReference>
<keyword evidence="6" id="KW-0963">Cytoplasm</keyword>
<comment type="catalytic activity">
    <reaction evidence="13">
        <text>(2R)-2-phosphoglycerate = phosphoenolpyruvate + H2O</text>
        <dbReference type="Rhea" id="RHEA:10164"/>
        <dbReference type="ChEBI" id="CHEBI:15377"/>
        <dbReference type="ChEBI" id="CHEBI:58289"/>
        <dbReference type="ChEBI" id="CHEBI:58702"/>
        <dbReference type="EC" id="4.2.1.11"/>
    </reaction>
    <physiologicalReaction direction="left-to-right" evidence="13">
        <dbReference type="Rhea" id="RHEA:10165"/>
    </physiologicalReaction>
</comment>
<dbReference type="SUPFAM" id="SSF54826">
    <property type="entry name" value="Enolase N-terminal domain-like"/>
    <property type="match status" value="1"/>
</dbReference>
<dbReference type="HAMAP" id="MF_00318">
    <property type="entry name" value="Enolase"/>
    <property type="match status" value="1"/>
</dbReference>
<dbReference type="Proteomes" id="UP001162483">
    <property type="component" value="Unassembled WGS sequence"/>
</dbReference>
<evidence type="ECO:0000256" key="5">
    <source>
        <dbReference type="ARBA" id="ARBA00012058"/>
    </source>
</evidence>
<keyword evidence="9" id="KW-0324">Glycolysis</keyword>
<dbReference type="SMART" id="SM01192">
    <property type="entry name" value="Enolase_C"/>
    <property type="match status" value="1"/>
</dbReference>
<dbReference type="SFLD" id="SFLDS00001">
    <property type="entry name" value="Enolase"/>
    <property type="match status" value="1"/>
</dbReference>
<reference evidence="16" key="1">
    <citation type="submission" date="2023-05" db="EMBL/GenBank/DDBJ databases">
        <authorList>
            <person name="Stuckert A."/>
        </authorList>
    </citation>
    <scope>NUCLEOTIDE SEQUENCE</scope>
</reference>
<keyword evidence="7" id="KW-0479">Metal-binding</keyword>
<evidence type="ECO:0000256" key="10">
    <source>
        <dbReference type="ARBA" id="ARBA00023239"/>
    </source>
</evidence>
<dbReference type="PROSITE" id="PS00164">
    <property type="entry name" value="ENOLASE"/>
    <property type="match status" value="1"/>
</dbReference>
<organism evidence="16 17">
    <name type="scientific">Staurois parvus</name>
    <dbReference type="NCBI Taxonomy" id="386267"/>
    <lineage>
        <taxon>Eukaryota</taxon>
        <taxon>Metazoa</taxon>
        <taxon>Chordata</taxon>
        <taxon>Craniata</taxon>
        <taxon>Vertebrata</taxon>
        <taxon>Euteleostomi</taxon>
        <taxon>Amphibia</taxon>
        <taxon>Batrachia</taxon>
        <taxon>Anura</taxon>
        <taxon>Neobatrachia</taxon>
        <taxon>Ranoidea</taxon>
        <taxon>Ranidae</taxon>
        <taxon>Staurois</taxon>
    </lineage>
</organism>
<dbReference type="SMART" id="SM01193">
    <property type="entry name" value="Enolase_N"/>
    <property type="match status" value="1"/>
</dbReference>
<dbReference type="SFLD" id="SFLDF00002">
    <property type="entry name" value="enolase"/>
    <property type="match status" value="1"/>
</dbReference>
<evidence type="ECO:0000256" key="4">
    <source>
        <dbReference type="ARBA" id="ARBA00009604"/>
    </source>
</evidence>
<accession>A0ABN9D2U4</accession>
<evidence type="ECO:0000259" key="15">
    <source>
        <dbReference type="SMART" id="SM01193"/>
    </source>
</evidence>
<evidence type="ECO:0000256" key="13">
    <source>
        <dbReference type="ARBA" id="ARBA00048951"/>
    </source>
</evidence>
<dbReference type="SFLD" id="SFLDG00178">
    <property type="entry name" value="enolase"/>
    <property type="match status" value="1"/>
</dbReference>
<evidence type="ECO:0000313" key="16">
    <source>
        <dbReference type="EMBL" id="CAI9566830.1"/>
    </source>
</evidence>
<evidence type="ECO:0000313" key="17">
    <source>
        <dbReference type="Proteomes" id="UP001162483"/>
    </source>
</evidence>
<comment type="cofactor">
    <cofactor evidence="1">
        <name>Mg(2+)</name>
        <dbReference type="ChEBI" id="CHEBI:18420"/>
    </cofactor>
</comment>
<evidence type="ECO:0000256" key="7">
    <source>
        <dbReference type="ARBA" id="ARBA00022723"/>
    </source>
</evidence>
<proteinExistence type="inferred from homology"/>
<feature type="domain" description="Enolase N-terminal" evidence="15">
    <location>
        <begin position="3"/>
        <end position="133"/>
    </location>
</feature>
<evidence type="ECO:0000256" key="9">
    <source>
        <dbReference type="ARBA" id="ARBA00023152"/>
    </source>
</evidence>
<keyword evidence="8" id="KW-0460">Magnesium</keyword>
<feature type="domain" description="Enolase C-terminal TIM barrel" evidence="14">
    <location>
        <begin position="141"/>
        <end position="426"/>
    </location>
</feature>
<dbReference type="InterPro" id="IPR036849">
    <property type="entry name" value="Enolase-like_C_sf"/>
</dbReference>
<evidence type="ECO:0000259" key="14">
    <source>
        <dbReference type="SMART" id="SM01192"/>
    </source>
</evidence>
<dbReference type="EMBL" id="CATNWA010014069">
    <property type="protein sequence ID" value="CAI9566830.1"/>
    <property type="molecule type" value="Genomic_DNA"/>
</dbReference>
<evidence type="ECO:0000256" key="2">
    <source>
        <dbReference type="ARBA" id="ARBA00004496"/>
    </source>
</evidence>
<dbReference type="InterPro" id="IPR020810">
    <property type="entry name" value="Enolase_C"/>
</dbReference>
<dbReference type="NCBIfam" id="TIGR01060">
    <property type="entry name" value="eno"/>
    <property type="match status" value="1"/>
</dbReference>
<comment type="pathway">
    <text evidence="3">Carbohydrate degradation; glycolysis; pyruvate from D-glyceraldehyde 3-phosphate: step 4/5.</text>
</comment>
<keyword evidence="10" id="KW-0456">Lyase</keyword>
<dbReference type="PIRSF" id="PIRSF001400">
    <property type="entry name" value="Enolase"/>
    <property type="match status" value="1"/>
</dbReference>
<dbReference type="PRINTS" id="PR00148">
    <property type="entry name" value="ENOLASE"/>
</dbReference>
<dbReference type="Gene3D" id="3.30.390.10">
    <property type="entry name" value="Enolase-like, N-terminal domain"/>
    <property type="match status" value="1"/>
</dbReference>
<dbReference type="InterPro" id="IPR000941">
    <property type="entry name" value="Enolase"/>
</dbReference>
<dbReference type="CDD" id="cd03313">
    <property type="entry name" value="enolase"/>
    <property type="match status" value="1"/>
</dbReference>
<gene>
    <name evidence="16" type="ORF">SPARVUS_LOCUS6451883</name>
</gene>
<sequence length="429" mass="46615">MSIQKIHAREILDSRGNPTVEVDLFTAKAGLFRAAVPSGASTGIYEALELRDGDKSRYLGKGVQKAVDHINKTIVPALLKLSVVEQEKVDKLMLELDGTENKSKFGANAILGVSLAVCKAGAAEKGVPLYRHIADLAGNPDIILPVPAFNVINGGSHAGNKLAMQEFMILPVGASTFREAMRIGAEVYHNLKAVIKAKYGKDATNVGDEGGFAPNILENNEALELLKAAIEKAGYPDKIVIGMDVAASEFFRKGKYDLDFKSPDDPNRYISGQQGDTLFSLSTVVSIEDPFDQDDWENWKNFLTTVDIQVVGDDLTVTNPKRIQKAVEEKACNCLLLKVNQIGSVTESIQACKLAQSNGWGVMVSHRSGETEDTFIADLVVGLCTGQIKTGAPCRSERLAKYNQLMRIEEELGDKAKFAGKNFRNPRGK</sequence>
<dbReference type="SUPFAM" id="SSF51604">
    <property type="entry name" value="Enolase C-terminal domain-like"/>
    <property type="match status" value="1"/>
</dbReference>
<evidence type="ECO:0000256" key="6">
    <source>
        <dbReference type="ARBA" id="ARBA00022490"/>
    </source>
</evidence>
<dbReference type="PANTHER" id="PTHR11902:SF5">
    <property type="entry name" value="BETA-ENOLASE"/>
    <property type="match status" value="1"/>
</dbReference>
<keyword evidence="17" id="KW-1185">Reference proteome</keyword>
<dbReference type="Pfam" id="PF03952">
    <property type="entry name" value="Enolase_N"/>
    <property type="match status" value="1"/>
</dbReference>
<evidence type="ECO:0000256" key="1">
    <source>
        <dbReference type="ARBA" id="ARBA00001946"/>
    </source>
</evidence>
<dbReference type="PANTHER" id="PTHR11902">
    <property type="entry name" value="ENOLASE"/>
    <property type="match status" value="1"/>
</dbReference>
<evidence type="ECO:0000256" key="3">
    <source>
        <dbReference type="ARBA" id="ARBA00005031"/>
    </source>
</evidence>
<dbReference type="EC" id="4.2.1.11" evidence="5"/>
<name>A0ABN9D2U4_9NEOB</name>
<dbReference type="Gene3D" id="3.20.20.120">
    <property type="entry name" value="Enolase-like C-terminal domain"/>
    <property type="match status" value="1"/>
</dbReference>
<dbReference type="InterPro" id="IPR020809">
    <property type="entry name" value="Enolase_CS"/>
</dbReference>
<dbReference type="InterPro" id="IPR020811">
    <property type="entry name" value="Enolase_N"/>
</dbReference>
<evidence type="ECO:0000256" key="8">
    <source>
        <dbReference type="ARBA" id="ARBA00022842"/>
    </source>
</evidence>
<comment type="caution">
    <text evidence="16">The sequence shown here is derived from an EMBL/GenBank/DDBJ whole genome shotgun (WGS) entry which is preliminary data.</text>
</comment>
<dbReference type="InterPro" id="IPR029017">
    <property type="entry name" value="Enolase-like_N"/>
</dbReference>
<comment type="subcellular location">
    <subcellularLocation>
        <location evidence="2">Cytoplasm</location>
    </subcellularLocation>
</comment>
<evidence type="ECO:0000256" key="11">
    <source>
        <dbReference type="ARBA" id="ARBA00031125"/>
    </source>
</evidence>
<comment type="similarity">
    <text evidence="4">Belongs to the enolase family.</text>
</comment>
<evidence type="ECO:0000256" key="12">
    <source>
        <dbReference type="ARBA" id="ARBA00040232"/>
    </source>
</evidence>